<dbReference type="PANTHER" id="PTHR43094:SF1">
    <property type="entry name" value="AMINOTRANSFERASE CLASS-III"/>
    <property type="match status" value="1"/>
</dbReference>
<dbReference type="EMBL" id="BNAB01000011">
    <property type="protein sequence ID" value="GHE03068.1"/>
    <property type="molecule type" value="Genomic_DNA"/>
</dbReference>
<dbReference type="InterPro" id="IPR049704">
    <property type="entry name" value="Aminotrans_3_PPA_site"/>
</dbReference>
<name>A0AAN4UT69_9RHOB</name>
<reference evidence="6" key="1">
    <citation type="journal article" date="2014" name="Int. J. Syst. Evol. Microbiol.">
        <title>Complete genome sequence of Corynebacterium casei LMG S-19264T (=DSM 44701T), isolated from a smear-ripened cheese.</title>
        <authorList>
            <consortium name="US DOE Joint Genome Institute (JGI-PGF)"/>
            <person name="Walter F."/>
            <person name="Albersmeier A."/>
            <person name="Kalinowski J."/>
            <person name="Ruckert C."/>
        </authorList>
    </citation>
    <scope>NUCLEOTIDE SEQUENCE</scope>
    <source>
        <strain evidence="6">CGMCC 1.10859</strain>
    </source>
</reference>
<evidence type="ECO:0000313" key="9">
    <source>
        <dbReference type="Proteomes" id="UP000634647"/>
    </source>
</evidence>
<keyword evidence="4 5" id="KW-0663">Pyridoxal phosphate</keyword>
<dbReference type="GO" id="GO:0030170">
    <property type="term" value="F:pyridoxal phosphate binding"/>
    <property type="evidence" value="ECO:0007669"/>
    <property type="project" value="InterPro"/>
</dbReference>
<dbReference type="Pfam" id="PF00202">
    <property type="entry name" value="Aminotran_3"/>
    <property type="match status" value="1"/>
</dbReference>
<sequence>MTRLLHRQTASALPVAVGGEGIELIDKTGKRYIDASGGAAVSCLGHGHPDVRAALHRQLDQIAYAHTGFFTTDAAEALAERLINDAPEGLSHVYLVSGGSEAVEAALKMARQYFVEKGEPQRRHIIARRQSYHGNTLGALAAGGNEWRRRQFQPLLIETHHVDPCFAYRHQGPTESDADYAARAARSLEDKVAELGGENVIAFVAETVVGATAGAVPPVADYFKRIREICDRHGILLILDEVMCGMGRTGTLHAVEQEGIRPDLMTVAKGLGGGYQPIGAVLLGGHIHDAFAQGSGFFQHGHTYMGHPMAAAAALAVQQVIARDNLLANVRAMGTVLHDRLTAQFGNHPNVGDIRGRGLFRAIELVADRGTKAPFDPTLKLNARIKKAAMAEGLMVYPMGGTIDGARGDHVLLAPPFIVTEDQVGTIVDRLARAVEAGLQEIAAMP</sequence>
<comment type="similarity">
    <text evidence="2 5">Belongs to the class-III pyridoxal-phosphate-dependent aminotransferase family.</text>
</comment>
<dbReference type="Gene3D" id="3.90.1150.10">
    <property type="entry name" value="Aspartate Aminotransferase, domain 1"/>
    <property type="match status" value="1"/>
</dbReference>
<dbReference type="SUPFAM" id="SSF53383">
    <property type="entry name" value="PLP-dependent transferases"/>
    <property type="match status" value="1"/>
</dbReference>
<evidence type="ECO:0000256" key="3">
    <source>
        <dbReference type="ARBA" id="ARBA00022576"/>
    </source>
</evidence>
<reference evidence="6" key="3">
    <citation type="submission" date="2023-06" db="EMBL/GenBank/DDBJ databases">
        <authorList>
            <person name="Sun Q."/>
            <person name="Zhou Y."/>
        </authorList>
    </citation>
    <scope>NUCLEOTIDE SEQUENCE</scope>
    <source>
        <strain evidence="6">CGMCC 1.10859</strain>
    </source>
</reference>
<dbReference type="FunFam" id="3.40.640.10:FF:000004">
    <property type="entry name" value="Acetylornithine aminotransferase"/>
    <property type="match status" value="1"/>
</dbReference>
<dbReference type="RefSeq" id="WP_035846138.1">
    <property type="nucleotide sequence ID" value="NZ_BNAB01000011.1"/>
</dbReference>
<keyword evidence="3 6" id="KW-0808">Transferase</keyword>
<protein>
    <submittedName>
        <fullName evidence="7">Adenosylmethionine-8-amino-7-oxononanoate aminotransferase</fullName>
    </submittedName>
    <submittedName>
        <fullName evidence="6">Aspartate aminotransferase family protein</fullName>
    </submittedName>
</protein>
<gene>
    <name evidence="6" type="ORF">GCM10008024_24970</name>
    <name evidence="7" type="ORF">SAMN05444006_11066</name>
</gene>
<dbReference type="PANTHER" id="PTHR43094">
    <property type="entry name" value="AMINOTRANSFERASE"/>
    <property type="match status" value="1"/>
</dbReference>
<organism evidence="6 9">
    <name type="scientific">Allgaiera indica</name>
    <dbReference type="NCBI Taxonomy" id="765699"/>
    <lineage>
        <taxon>Bacteria</taxon>
        <taxon>Pseudomonadati</taxon>
        <taxon>Pseudomonadota</taxon>
        <taxon>Alphaproteobacteria</taxon>
        <taxon>Rhodobacterales</taxon>
        <taxon>Paracoccaceae</taxon>
        <taxon>Allgaiera</taxon>
    </lineage>
</organism>
<comment type="cofactor">
    <cofactor evidence="1">
        <name>pyridoxal 5'-phosphate</name>
        <dbReference type="ChEBI" id="CHEBI:597326"/>
    </cofactor>
</comment>
<evidence type="ECO:0000313" key="6">
    <source>
        <dbReference type="EMBL" id="GHE03068.1"/>
    </source>
</evidence>
<dbReference type="Gene3D" id="3.40.640.10">
    <property type="entry name" value="Type I PLP-dependent aspartate aminotransferase-like (Major domain)"/>
    <property type="match status" value="1"/>
</dbReference>
<dbReference type="NCBIfam" id="NF005685">
    <property type="entry name" value="PRK07483.1"/>
    <property type="match status" value="1"/>
</dbReference>
<dbReference type="Proteomes" id="UP000199541">
    <property type="component" value="Unassembled WGS sequence"/>
</dbReference>
<dbReference type="InterPro" id="IPR015422">
    <property type="entry name" value="PyrdxlP-dep_Trfase_small"/>
</dbReference>
<evidence type="ECO:0000256" key="4">
    <source>
        <dbReference type="ARBA" id="ARBA00022898"/>
    </source>
</evidence>
<dbReference type="InterPro" id="IPR015424">
    <property type="entry name" value="PyrdxlP-dep_Trfase"/>
</dbReference>
<proteinExistence type="inferred from homology"/>
<dbReference type="GO" id="GO:0008483">
    <property type="term" value="F:transaminase activity"/>
    <property type="evidence" value="ECO:0007669"/>
    <property type="project" value="UniProtKB-KW"/>
</dbReference>
<dbReference type="Proteomes" id="UP000634647">
    <property type="component" value="Unassembled WGS sequence"/>
</dbReference>
<evidence type="ECO:0000313" key="7">
    <source>
        <dbReference type="EMBL" id="SDX11989.1"/>
    </source>
</evidence>
<evidence type="ECO:0000256" key="2">
    <source>
        <dbReference type="ARBA" id="ARBA00008954"/>
    </source>
</evidence>
<keyword evidence="8" id="KW-1185">Reference proteome</keyword>
<dbReference type="PROSITE" id="PS00600">
    <property type="entry name" value="AA_TRANSFER_CLASS_3"/>
    <property type="match status" value="1"/>
</dbReference>
<evidence type="ECO:0000256" key="5">
    <source>
        <dbReference type="RuleBase" id="RU003560"/>
    </source>
</evidence>
<evidence type="ECO:0000256" key="1">
    <source>
        <dbReference type="ARBA" id="ARBA00001933"/>
    </source>
</evidence>
<dbReference type="EMBL" id="FNOB01000010">
    <property type="protein sequence ID" value="SDX11989.1"/>
    <property type="molecule type" value="Genomic_DNA"/>
</dbReference>
<dbReference type="InterPro" id="IPR005814">
    <property type="entry name" value="Aminotrans_3"/>
</dbReference>
<comment type="caution">
    <text evidence="6">The sequence shown here is derived from an EMBL/GenBank/DDBJ whole genome shotgun (WGS) entry which is preliminary data.</text>
</comment>
<dbReference type="GO" id="GO:0005829">
    <property type="term" value="C:cytosol"/>
    <property type="evidence" value="ECO:0007669"/>
    <property type="project" value="TreeGrafter"/>
</dbReference>
<evidence type="ECO:0000313" key="8">
    <source>
        <dbReference type="Proteomes" id="UP000199541"/>
    </source>
</evidence>
<dbReference type="AlphaFoldDB" id="A0AAN4UT69"/>
<dbReference type="InterPro" id="IPR015421">
    <property type="entry name" value="PyrdxlP-dep_Trfase_major"/>
</dbReference>
<keyword evidence="3 6" id="KW-0032">Aminotransferase</keyword>
<reference evidence="7 8" key="2">
    <citation type="submission" date="2016-10" db="EMBL/GenBank/DDBJ databases">
        <authorList>
            <person name="Varghese N."/>
            <person name="Submissions S."/>
        </authorList>
    </citation>
    <scope>NUCLEOTIDE SEQUENCE [LARGE SCALE GENOMIC DNA]</scope>
    <source>
        <strain evidence="7 8">DSM 24802</strain>
    </source>
</reference>
<dbReference type="CDD" id="cd00610">
    <property type="entry name" value="OAT_like"/>
    <property type="match status" value="1"/>
</dbReference>
<accession>A0AAN4UT69</accession>